<dbReference type="InterPro" id="IPR047951">
    <property type="entry name" value="Transpos_ISL3"/>
</dbReference>
<evidence type="ECO:0000313" key="2">
    <source>
        <dbReference type="EMBL" id="MDQ0904175.1"/>
    </source>
</evidence>
<dbReference type="AlphaFoldDB" id="A0AAW8F4Y0"/>
<evidence type="ECO:0000313" key="3">
    <source>
        <dbReference type="Proteomes" id="UP001234216"/>
    </source>
</evidence>
<feature type="domain" description="Transposase IS204/IS1001/IS1096/IS1165 DDE" evidence="1">
    <location>
        <begin position="6"/>
        <end position="121"/>
    </location>
</feature>
<dbReference type="Pfam" id="PF01610">
    <property type="entry name" value="DDE_Tnp_ISL3"/>
    <property type="match status" value="1"/>
</dbReference>
<organism evidence="2 3">
    <name type="scientific">Streptomyces canus</name>
    <dbReference type="NCBI Taxonomy" id="58343"/>
    <lineage>
        <taxon>Bacteria</taxon>
        <taxon>Bacillati</taxon>
        <taxon>Actinomycetota</taxon>
        <taxon>Actinomycetes</taxon>
        <taxon>Kitasatosporales</taxon>
        <taxon>Streptomycetaceae</taxon>
        <taxon>Streptomyces</taxon>
        <taxon>Streptomyces aurantiacus group</taxon>
    </lineage>
</organism>
<accession>A0AAW8F4Y0</accession>
<name>A0AAW8F4Y0_9ACTN</name>
<protein>
    <submittedName>
        <fullName evidence="2">Transposase</fullName>
    </submittedName>
</protein>
<dbReference type="PANTHER" id="PTHR33498">
    <property type="entry name" value="TRANSPOSASE FOR INSERTION SEQUENCE ELEMENT IS1557"/>
    <property type="match status" value="1"/>
</dbReference>
<comment type="caution">
    <text evidence="2">The sequence shown here is derived from an EMBL/GenBank/DDBJ whole genome shotgun (WGS) entry which is preliminary data.</text>
</comment>
<dbReference type="PANTHER" id="PTHR33498:SF1">
    <property type="entry name" value="TRANSPOSASE FOR INSERTION SEQUENCE ELEMENT IS1557"/>
    <property type="match status" value="1"/>
</dbReference>
<reference evidence="2" key="1">
    <citation type="submission" date="2023-07" db="EMBL/GenBank/DDBJ databases">
        <title>Comparative genomics of wheat-associated soil bacteria to identify genetic determinants of phenazine resistance.</title>
        <authorList>
            <person name="Mouncey N."/>
        </authorList>
    </citation>
    <scope>NUCLEOTIDE SEQUENCE</scope>
    <source>
        <strain evidence="2">V4I22</strain>
    </source>
</reference>
<proteinExistence type="predicted"/>
<dbReference type="EMBL" id="JAUSZV010000001">
    <property type="protein sequence ID" value="MDQ0904175.1"/>
    <property type="molecule type" value="Genomic_DNA"/>
</dbReference>
<dbReference type="Proteomes" id="UP001234216">
    <property type="component" value="Unassembled WGS sequence"/>
</dbReference>
<sequence>MTTPRRVARLLLTHPEHLWTKDTDLLGLLTAACPEMTELARLTGEFAAFLTPAQANDDKLTQWIAAVRTAGLPHLRSFCNGLELDRAAVNNGRTEGVNTRTKKIMRQMHGRAGFDLLRHRILLQ</sequence>
<dbReference type="InterPro" id="IPR002560">
    <property type="entry name" value="Transposase_DDE"/>
</dbReference>
<gene>
    <name evidence="2" type="ORF">QFZ22_000160</name>
</gene>
<evidence type="ECO:0000259" key="1">
    <source>
        <dbReference type="Pfam" id="PF01610"/>
    </source>
</evidence>